<evidence type="ECO:0000313" key="1">
    <source>
        <dbReference type="EMBL" id="AFY91201.1"/>
    </source>
</evidence>
<dbReference type="KEGG" id="cthe:Chro_5863"/>
<keyword evidence="1" id="KW-0614">Plasmid</keyword>
<accession>K9U9U6</accession>
<protein>
    <submittedName>
        <fullName evidence="1">Uncharacterized protein</fullName>
    </submittedName>
</protein>
<reference evidence="1 2" key="1">
    <citation type="submission" date="2012-06" db="EMBL/GenBank/DDBJ databases">
        <title>Finished plasmid 1 of genome of Chroococcidiopsis thermalis PCC 7203.</title>
        <authorList>
            <consortium name="US DOE Joint Genome Institute"/>
            <person name="Gugger M."/>
            <person name="Coursin T."/>
            <person name="Rippka R."/>
            <person name="Tandeau De Marsac N."/>
            <person name="Huntemann M."/>
            <person name="Wei C.-L."/>
            <person name="Han J."/>
            <person name="Detter J.C."/>
            <person name="Han C."/>
            <person name="Tapia R."/>
            <person name="Davenport K."/>
            <person name="Daligault H."/>
            <person name="Erkkila T."/>
            <person name="Gu W."/>
            <person name="Munk A.C.C."/>
            <person name="Teshima H."/>
            <person name="Xu Y."/>
            <person name="Chain P."/>
            <person name="Chen A."/>
            <person name="Krypides N."/>
            <person name="Mavromatis K."/>
            <person name="Markowitz V."/>
            <person name="Szeto E."/>
            <person name="Ivanova N."/>
            <person name="Mikhailova N."/>
            <person name="Ovchinnikova G."/>
            <person name="Pagani I."/>
            <person name="Pati A."/>
            <person name="Goodwin L."/>
            <person name="Peters L."/>
            <person name="Pitluck S."/>
            <person name="Woyke T."/>
            <person name="Kerfeld C."/>
        </authorList>
    </citation>
    <scope>NUCLEOTIDE SEQUENCE [LARGE SCALE GENOMIC DNA]</scope>
    <source>
        <strain evidence="1 2">PCC 7203</strain>
        <plasmid evidence="1 2">pCHRO.01</plasmid>
    </source>
</reference>
<keyword evidence="2" id="KW-1185">Reference proteome</keyword>
<dbReference type="HOGENOM" id="CLU_3402809_0_0_3"/>
<sequence>MLLNYLDKTVLLALIAIVLTVGCHQITEEV</sequence>
<dbReference type="InParanoid" id="K9U9U6"/>
<proteinExistence type="predicted"/>
<organism evidence="1 2">
    <name type="scientific">Chroococcidiopsis thermalis (strain PCC 7203)</name>
    <dbReference type="NCBI Taxonomy" id="251229"/>
    <lineage>
        <taxon>Bacteria</taxon>
        <taxon>Bacillati</taxon>
        <taxon>Cyanobacteriota</taxon>
        <taxon>Cyanophyceae</taxon>
        <taxon>Chroococcidiopsidales</taxon>
        <taxon>Chroococcidiopsidaceae</taxon>
        <taxon>Chroococcidiopsis</taxon>
    </lineage>
</organism>
<dbReference type="EMBL" id="CP003598">
    <property type="protein sequence ID" value="AFY91201.1"/>
    <property type="molecule type" value="Genomic_DNA"/>
</dbReference>
<dbReference type="AlphaFoldDB" id="K9U9U6"/>
<name>K9U9U6_CHRTP</name>
<evidence type="ECO:0000313" key="2">
    <source>
        <dbReference type="Proteomes" id="UP000010384"/>
    </source>
</evidence>
<geneLocation type="plasmid" evidence="1 2">
    <name>pCHRO.01</name>
</geneLocation>
<gene>
    <name evidence="1" type="ORF">Chro_5863</name>
</gene>
<dbReference type="Proteomes" id="UP000010384">
    <property type="component" value="Plasmid pCHRO.01"/>
</dbReference>